<gene>
    <name evidence="3" type="ORF">RIF29_27401</name>
</gene>
<dbReference type="GO" id="GO:0003723">
    <property type="term" value="F:RNA binding"/>
    <property type="evidence" value="ECO:0007669"/>
    <property type="project" value="UniProtKB-UniRule"/>
</dbReference>
<accession>A0AAN9I0E7</accession>
<dbReference type="Proteomes" id="UP001372338">
    <property type="component" value="Unassembled WGS sequence"/>
</dbReference>
<evidence type="ECO:0000256" key="1">
    <source>
        <dbReference type="PROSITE-ProRule" id="PRU00176"/>
    </source>
</evidence>
<dbReference type="CDD" id="cd00590">
    <property type="entry name" value="RRM_SF"/>
    <property type="match status" value="1"/>
</dbReference>
<dbReference type="Pfam" id="PF00076">
    <property type="entry name" value="RRM_1"/>
    <property type="match status" value="1"/>
</dbReference>
<evidence type="ECO:0000313" key="3">
    <source>
        <dbReference type="EMBL" id="KAK7261097.1"/>
    </source>
</evidence>
<dbReference type="InterPro" id="IPR012677">
    <property type="entry name" value="Nucleotide-bd_a/b_plait_sf"/>
</dbReference>
<organism evidence="3 4">
    <name type="scientific">Crotalaria pallida</name>
    <name type="common">Smooth rattlebox</name>
    <name type="synonym">Crotalaria striata</name>
    <dbReference type="NCBI Taxonomy" id="3830"/>
    <lineage>
        <taxon>Eukaryota</taxon>
        <taxon>Viridiplantae</taxon>
        <taxon>Streptophyta</taxon>
        <taxon>Embryophyta</taxon>
        <taxon>Tracheophyta</taxon>
        <taxon>Spermatophyta</taxon>
        <taxon>Magnoliopsida</taxon>
        <taxon>eudicotyledons</taxon>
        <taxon>Gunneridae</taxon>
        <taxon>Pentapetalae</taxon>
        <taxon>rosids</taxon>
        <taxon>fabids</taxon>
        <taxon>Fabales</taxon>
        <taxon>Fabaceae</taxon>
        <taxon>Papilionoideae</taxon>
        <taxon>50 kb inversion clade</taxon>
        <taxon>genistoids sensu lato</taxon>
        <taxon>core genistoids</taxon>
        <taxon>Crotalarieae</taxon>
        <taxon>Crotalaria</taxon>
    </lineage>
</organism>
<keyword evidence="4" id="KW-1185">Reference proteome</keyword>
<keyword evidence="1" id="KW-0694">RNA-binding</keyword>
<dbReference type="InterPro" id="IPR000504">
    <property type="entry name" value="RRM_dom"/>
</dbReference>
<comment type="caution">
    <text evidence="3">The sequence shown here is derived from an EMBL/GenBank/DDBJ whole genome shotgun (WGS) entry which is preliminary data.</text>
</comment>
<evidence type="ECO:0000313" key="4">
    <source>
        <dbReference type="Proteomes" id="UP001372338"/>
    </source>
</evidence>
<dbReference type="Gene3D" id="3.30.70.330">
    <property type="match status" value="1"/>
</dbReference>
<dbReference type="AlphaFoldDB" id="A0AAN9I0E7"/>
<dbReference type="PANTHER" id="PTHR34427:SF5">
    <property type="entry name" value="DUF4283 DOMAIN-CONTAINING PROTEIN"/>
    <property type="match status" value="1"/>
</dbReference>
<feature type="domain" description="RRM" evidence="2">
    <location>
        <begin position="1"/>
        <end position="62"/>
    </location>
</feature>
<sequence length="305" mass="35377">MWKIFSHWGSVGDVIIPKKRDKRGEQFGFVRFKNVEDRKQLEHALNSVWIGSYKVKVNSPKFEGIQGEKGFQNKFTNTSWDRGAPLVIAKGRQEIELEDRKERMGLVYTAKKETLENLKGNYIGEVIRLEDAKRMKELLQKESFFTANSYPLGGNLVLLQGQLSEDLEELIKSREAWFKYTFKEVKQWSSNIIAKERFVWIRCFGIHAHAWEEDFFNMIARRWGTSVELEKKTRTREWMNIGSFLIATTCKERIDSVLEVKIGDMLVDVKVIEDPLETLGWEIDSDESGLISSDGSDDWAADHLA</sequence>
<protein>
    <recommendedName>
        <fullName evidence="2">RRM domain-containing protein</fullName>
    </recommendedName>
</protein>
<proteinExistence type="predicted"/>
<dbReference type="InterPro" id="IPR035979">
    <property type="entry name" value="RBD_domain_sf"/>
</dbReference>
<dbReference type="EMBL" id="JAYWIO010000005">
    <property type="protein sequence ID" value="KAK7261097.1"/>
    <property type="molecule type" value="Genomic_DNA"/>
</dbReference>
<dbReference type="SUPFAM" id="SSF54928">
    <property type="entry name" value="RNA-binding domain, RBD"/>
    <property type="match status" value="1"/>
</dbReference>
<reference evidence="3 4" key="1">
    <citation type="submission" date="2024-01" db="EMBL/GenBank/DDBJ databases">
        <title>The genomes of 5 underutilized Papilionoideae crops provide insights into root nodulation and disease resistanc.</title>
        <authorList>
            <person name="Yuan L."/>
        </authorList>
    </citation>
    <scope>NUCLEOTIDE SEQUENCE [LARGE SCALE GENOMIC DNA]</scope>
    <source>
        <strain evidence="3">ZHUSHIDOU_FW_LH</strain>
        <tissue evidence="3">Leaf</tissue>
    </source>
</reference>
<dbReference type="PROSITE" id="PS50102">
    <property type="entry name" value="RRM"/>
    <property type="match status" value="1"/>
</dbReference>
<dbReference type="PANTHER" id="PTHR34427">
    <property type="entry name" value="DUF4283 DOMAIN PROTEIN"/>
    <property type="match status" value="1"/>
</dbReference>
<evidence type="ECO:0000259" key="2">
    <source>
        <dbReference type="PROSITE" id="PS50102"/>
    </source>
</evidence>
<name>A0AAN9I0E7_CROPI</name>